<keyword evidence="2" id="KW-1185">Reference proteome</keyword>
<evidence type="ECO:0000313" key="1">
    <source>
        <dbReference type="EMBL" id="UXY16675.1"/>
    </source>
</evidence>
<sequence length="98" mass="10404">MLETHAQHVIAHIQSISGIKLTQEQLTHLVEHHATLRNAIETWNGDKAAAGKIANALSQALLGQGWPTSPGTANQGEFITRLQSAAGKHGIDVVPLAD</sequence>
<accession>A0ABY6DQM3</accession>
<evidence type="ECO:0000313" key="2">
    <source>
        <dbReference type="Proteomes" id="UP001061302"/>
    </source>
</evidence>
<protein>
    <submittedName>
        <fullName evidence="1">Uncharacterized protein</fullName>
    </submittedName>
</protein>
<dbReference type="RefSeq" id="WP_263126059.1">
    <property type="nucleotide sequence ID" value="NZ_CP106753.1"/>
</dbReference>
<dbReference type="EMBL" id="CP106753">
    <property type="protein sequence ID" value="UXY16675.1"/>
    <property type="molecule type" value="Genomic_DNA"/>
</dbReference>
<reference evidence="1" key="1">
    <citation type="submission" date="2022-10" db="EMBL/GenBank/DDBJ databases">
        <title>Chitiniphilus purpureus sp. nov., a novel chitin-degrading bacterium isolated from crawfish pond sediment.</title>
        <authorList>
            <person name="Li K."/>
        </authorList>
    </citation>
    <scope>NUCLEOTIDE SEQUENCE</scope>
    <source>
        <strain evidence="1">CD1</strain>
    </source>
</reference>
<organism evidence="1 2">
    <name type="scientific">Chitiniphilus purpureus</name>
    <dbReference type="NCBI Taxonomy" id="2981137"/>
    <lineage>
        <taxon>Bacteria</taxon>
        <taxon>Pseudomonadati</taxon>
        <taxon>Pseudomonadota</taxon>
        <taxon>Betaproteobacteria</taxon>
        <taxon>Neisseriales</taxon>
        <taxon>Chitinibacteraceae</taxon>
        <taxon>Chitiniphilus</taxon>
    </lineage>
</organism>
<gene>
    <name evidence="1" type="ORF">N8I74_06550</name>
</gene>
<proteinExistence type="predicted"/>
<name>A0ABY6DQM3_9NEIS</name>
<dbReference type="Proteomes" id="UP001061302">
    <property type="component" value="Chromosome"/>
</dbReference>